<evidence type="ECO:0000256" key="1">
    <source>
        <dbReference type="ARBA" id="ARBA00010609"/>
    </source>
</evidence>
<dbReference type="InterPro" id="IPR011707">
    <property type="entry name" value="Cu-oxidase-like_N"/>
</dbReference>
<dbReference type="InterPro" id="IPR045087">
    <property type="entry name" value="Cu-oxidase_fam"/>
</dbReference>
<keyword evidence="4" id="KW-0560">Oxidoreductase</keyword>
<dbReference type="PANTHER" id="PTHR11709">
    <property type="entry name" value="MULTI-COPPER OXIDASE"/>
    <property type="match status" value="1"/>
</dbReference>
<evidence type="ECO:0000313" key="11">
    <source>
        <dbReference type="EMBL" id="QBZ65521.1"/>
    </source>
</evidence>
<keyword evidence="2" id="KW-0479">Metal-binding</keyword>
<keyword evidence="7" id="KW-0732">Signal</keyword>
<dbReference type="FunFam" id="2.60.40.420:FF:000038">
    <property type="entry name" value="Extracellular dihydrogeodin oxidase/laccase"/>
    <property type="match status" value="1"/>
</dbReference>
<dbReference type="Pfam" id="PF07731">
    <property type="entry name" value="Cu-oxidase_2"/>
    <property type="match status" value="1"/>
</dbReference>
<dbReference type="GO" id="GO:0005507">
    <property type="term" value="F:copper ion binding"/>
    <property type="evidence" value="ECO:0007669"/>
    <property type="project" value="InterPro"/>
</dbReference>
<evidence type="ECO:0000256" key="7">
    <source>
        <dbReference type="SAM" id="SignalP"/>
    </source>
</evidence>
<evidence type="ECO:0000259" key="9">
    <source>
        <dbReference type="Pfam" id="PF07731"/>
    </source>
</evidence>
<dbReference type="SUPFAM" id="SSF49503">
    <property type="entry name" value="Cupredoxins"/>
    <property type="match status" value="3"/>
</dbReference>
<evidence type="ECO:0000313" key="12">
    <source>
        <dbReference type="Proteomes" id="UP000294847"/>
    </source>
</evidence>
<organism evidence="11 12">
    <name type="scientific">Pyricularia oryzae</name>
    <name type="common">Rice blast fungus</name>
    <name type="synonym">Magnaporthe oryzae</name>
    <dbReference type="NCBI Taxonomy" id="318829"/>
    <lineage>
        <taxon>Eukaryota</taxon>
        <taxon>Fungi</taxon>
        <taxon>Dikarya</taxon>
        <taxon>Ascomycota</taxon>
        <taxon>Pezizomycotina</taxon>
        <taxon>Sordariomycetes</taxon>
        <taxon>Sordariomycetidae</taxon>
        <taxon>Magnaporthales</taxon>
        <taxon>Pyriculariaceae</taxon>
        <taxon>Pyricularia</taxon>
    </lineage>
</organism>
<feature type="domain" description="Plastocyanin-like" evidence="10">
    <location>
        <begin position="95"/>
        <end position="209"/>
    </location>
</feature>
<comment type="similarity">
    <text evidence="1">Belongs to the multicopper oxidase family.</text>
</comment>
<evidence type="ECO:0000256" key="4">
    <source>
        <dbReference type="ARBA" id="ARBA00023002"/>
    </source>
</evidence>
<dbReference type="PANTHER" id="PTHR11709:SF502">
    <property type="entry name" value="MULTICOPPER OXIDASE"/>
    <property type="match status" value="1"/>
</dbReference>
<dbReference type="EMBL" id="CP034210">
    <property type="protein sequence ID" value="QBZ65521.1"/>
    <property type="molecule type" value="Genomic_DNA"/>
</dbReference>
<dbReference type="InterPro" id="IPR001117">
    <property type="entry name" value="Cu-oxidase_2nd"/>
</dbReference>
<evidence type="ECO:0000259" key="8">
    <source>
        <dbReference type="Pfam" id="PF00394"/>
    </source>
</evidence>
<dbReference type="Proteomes" id="UP000294847">
    <property type="component" value="Chromosome 7"/>
</dbReference>
<evidence type="ECO:0000256" key="3">
    <source>
        <dbReference type="ARBA" id="ARBA00022737"/>
    </source>
</evidence>
<dbReference type="GO" id="GO:0016491">
    <property type="term" value="F:oxidoreductase activity"/>
    <property type="evidence" value="ECO:0007669"/>
    <property type="project" value="UniProtKB-KW"/>
</dbReference>
<feature type="domain" description="Plastocyanin-like" evidence="8">
    <location>
        <begin position="220"/>
        <end position="371"/>
    </location>
</feature>
<feature type="chain" id="PRO_5020231753" description="Laccase-1" evidence="7">
    <location>
        <begin position="19"/>
        <end position="597"/>
    </location>
</feature>
<evidence type="ECO:0008006" key="13">
    <source>
        <dbReference type="Google" id="ProtNLM"/>
    </source>
</evidence>
<dbReference type="AlphaFoldDB" id="A0A4P7NSQ3"/>
<dbReference type="Gene3D" id="2.60.40.420">
    <property type="entry name" value="Cupredoxins - blue copper proteins"/>
    <property type="match status" value="3"/>
</dbReference>
<name>A0A4P7NSQ3_PYROR</name>
<dbReference type="InterPro" id="IPR011706">
    <property type="entry name" value="Cu-oxidase_C"/>
</dbReference>
<dbReference type="FunFam" id="2.60.40.420:FF:000021">
    <property type="entry name" value="Extracellular dihydrogeodin oxidase/laccase"/>
    <property type="match status" value="1"/>
</dbReference>
<protein>
    <recommendedName>
        <fullName evidence="13">Laccase-1</fullName>
    </recommendedName>
</protein>
<dbReference type="CDD" id="cd13854">
    <property type="entry name" value="CuRO_1_MaLCC_like"/>
    <property type="match status" value="1"/>
</dbReference>
<dbReference type="CDD" id="cd13901">
    <property type="entry name" value="CuRO_3_MaLCC_like"/>
    <property type="match status" value="1"/>
</dbReference>
<reference evidence="11 12" key="1">
    <citation type="journal article" date="2019" name="Mol. Biol. Evol.">
        <title>Blast fungal genomes show frequent chromosomal changes, gene gains and losses, and effector gene turnover.</title>
        <authorList>
            <person name="Gomez Luciano L.B."/>
            <person name="Jason Tsai I."/>
            <person name="Chuma I."/>
            <person name="Tosa Y."/>
            <person name="Chen Y.H."/>
            <person name="Li J.Y."/>
            <person name="Li M.Y."/>
            <person name="Jade Lu M.Y."/>
            <person name="Nakayashiki H."/>
            <person name="Li W.H."/>
        </authorList>
    </citation>
    <scope>NUCLEOTIDE SEQUENCE [LARGE SCALE GENOMIC DNA]</scope>
    <source>
        <strain evidence="11">MZ5-1-6</strain>
    </source>
</reference>
<evidence type="ECO:0000259" key="10">
    <source>
        <dbReference type="Pfam" id="PF07732"/>
    </source>
</evidence>
<dbReference type="Pfam" id="PF00394">
    <property type="entry name" value="Cu-oxidase"/>
    <property type="match status" value="1"/>
</dbReference>
<feature type="signal peptide" evidence="7">
    <location>
        <begin position="1"/>
        <end position="18"/>
    </location>
</feature>
<keyword evidence="6" id="KW-0325">Glycoprotein</keyword>
<dbReference type="InterPro" id="IPR008972">
    <property type="entry name" value="Cupredoxin"/>
</dbReference>
<keyword evidence="3" id="KW-0677">Repeat</keyword>
<keyword evidence="5" id="KW-0186">Copper</keyword>
<accession>A0A4P7NSQ3</accession>
<evidence type="ECO:0000256" key="6">
    <source>
        <dbReference type="ARBA" id="ARBA00023180"/>
    </source>
</evidence>
<proteinExistence type="inferred from homology"/>
<evidence type="ECO:0000256" key="5">
    <source>
        <dbReference type="ARBA" id="ARBA00023008"/>
    </source>
</evidence>
<dbReference type="CDD" id="cd13880">
    <property type="entry name" value="CuRO_2_MaLCC_like"/>
    <property type="match status" value="1"/>
</dbReference>
<sequence>MVQSVIFGLLLAALPVQTFNVLPGYQKLSSVRNGALSILGSQVQKRQNFQNGPCAGNTATTRSTWCSYNIDHDWYDVVPTTGVTREYWFVLSDNRTISPDGVPRYAQTINGTMPGPTLFANWGDNVVVHLTNNLTRSVNGTSLHFHGMRQYYTVQNDGVASITQCPIPPGSSMTYKWRATQYGTSWYHSHFGLQAWAGMYGGIVINGPASESYDHDLGALFLSDWSHETPDALFHTAQTTGPPILSNGLINGTNVYGEDGSGNQTGSRFTQRVTAGESYRFRLINSAIDSHFRFSIDNHTLTVIAADLVPIESYTTKMVSIGIGQRYDVLVTADQGSTAGAESFWMRAIPQVNCTKARSPTNVRGILHYGERPSTPRSTGYAYTDSCQDEDAKRLVPVVPKDVDSPTWTHFDLASWNRTSDNLLRWYLNGTSMSVDWSNPTLAQIHDNATEYKRSHAVAELDEPDSWAYVAVETNASASHPVHLHGFDFYILAQGSGRYDAHDPSALNLVNPPRRDTAMLPAWGYVVLAFKTDNPGAWLMHCHIGWHTSEGFAMQFVVRKRDLLRNKMIDYASLNSTCAAWKRHVAAGGIVLADSGV</sequence>
<evidence type="ECO:0000256" key="2">
    <source>
        <dbReference type="ARBA" id="ARBA00022723"/>
    </source>
</evidence>
<dbReference type="Pfam" id="PF07732">
    <property type="entry name" value="Cu-oxidase_3"/>
    <property type="match status" value="1"/>
</dbReference>
<gene>
    <name evidence="11" type="ORF">PoMZ_12483</name>
</gene>
<feature type="domain" description="Plastocyanin-like" evidence="9">
    <location>
        <begin position="436"/>
        <end position="561"/>
    </location>
</feature>